<protein>
    <recommendedName>
        <fullName evidence="10">Leucine-rich repeat and calponin homology domain-containing protein 4</fullName>
    </recommendedName>
</protein>
<feature type="region of interest" description="Disordered" evidence="11">
    <location>
        <begin position="327"/>
        <end position="507"/>
    </location>
</feature>
<dbReference type="InterPro" id="IPR032675">
    <property type="entry name" value="LRR_dom_sf"/>
</dbReference>
<keyword evidence="4" id="KW-0433">Leucine-rich repeat</keyword>
<name>A0A6J3Q1I1_TURTR</name>
<feature type="compositionally biased region" description="Low complexity" evidence="11">
    <location>
        <begin position="1"/>
        <end position="22"/>
    </location>
</feature>
<evidence type="ECO:0000256" key="3">
    <source>
        <dbReference type="ARBA" id="ARBA00022553"/>
    </source>
</evidence>
<evidence type="ECO:0000256" key="8">
    <source>
        <dbReference type="ARBA" id="ARBA00023136"/>
    </source>
</evidence>
<dbReference type="GeneID" id="117308185"/>
<evidence type="ECO:0000313" key="14">
    <source>
        <dbReference type="Proteomes" id="UP000245320"/>
    </source>
</evidence>
<reference evidence="15" key="1">
    <citation type="submission" date="2025-08" db="UniProtKB">
        <authorList>
            <consortium name="RefSeq"/>
        </authorList>
    </citation>
    <scope>IDENTIFICATION</scope>
    <source>
        <tissue evidence="15">Spleen</tissue>
    </source>
</reference>
<evidence type="ECO:0000256" key="11">
    <source>
        <dbReference type="SAM" id="MobiDB-lite"/>
    </source>
</evidence>
<dbReference type="PANTHER" id="PTHR48051">
    <property type="match status" value="1"/>
</dbReference>
<feature type="region of interest" description="Disordered" evidence="11">
    <location>
        <begin position="1"/>
        <end position="35"/>
    </location>
</feature>
<dbReference type="PANTHER" id="PTHR48051:SF64">
    <property type="entry name" value="LEUCINE RICH REPEATS AND CALPONIN HOMOLOGY DOMAIN CONTAINING 4"/>
    <property type="match status" value="1"/>
</dbReference>
<evidence type="ECO:0000256" key="9">
    <source>
        <dbReference type="ARBA" id="ARBA00057932"/>
    </source>
</evidence>
<dbReference type="Pfam" id="PF00307">
    <property type="entry name" value="CH"/>
    <property type="match status" value="1"/>
</dbReference>
<keyword evidence="2" id="KW-1003">Cell membrane</keyword>
<feature type="compositionally biased region" description="Basic and acidic residues" evidence="11">
    <location>
        <begin position="386"/>
        <end position="419"/>
    </location>
</feature>
<sequence length="661" mass="71218">MAAAVAASLAAGGEEAAATTSVPGSPGLPGSRSAERALEEAVATGTLNLSNRRLKHFPRGAARSYDLSDITQADLSRNRFPEVPEAACQLVSLEGLSLYHNCLRCLNPALGNLTALTYLNLSRNQLSSLPPYICQLPLRVLIVSNNKLGALPPDISALGSLRQLDVSSNELPSLPAELCGLPSLRDLNVRRNQLSALPDELGDLPLVRLDFSCNRVSRIPVSFCRLRHLQVILLDSNPLQSPPAQICLKGKLHIFKYLSTEAGRRGGSALGDLAPSRPPSFSPCPAEDLFPGRRYDGGLDSGFHSVDSGSKRWSGNESTDEFSELSFRISELAREPRGPRERREDGSADGDPEQVDFIDSHVPGEDEERGAGEEQRPPESSPVAGDGERAPSSRREEPAGEERRRPDTLQLWQERERRQQQQSGVWGSPRKDSGKPKSNATQLGASGGQGAPTPASTSQEPLPTAGPATAPAPRPLSSIQRPNSFLFRSSSQSSSGPSSPDSVLRPRRSPQLLDEKEVMAQLRQVLESQLQRPLPEDLAEALANGVILCQLANQLRPRSVPFIHVPSPAVPKLSALKSRKNVESFLEACRKMGVPEADLCSPSDLLQGTAQGLWTTLEAVKRAGGRSPPPLWPPSGLGGFVLFYVVLMLLLCVVYTRLLGS</sequence>
<feature type="compositionally biased region" description="Low complexity" evidence="11">
    <location>
        <begin position="461"/>
        <end position="471"/>
    </location>
</feature>
<dbReference type="InterPro" id="IPR003591">
    <property type="entry name" value="Leu-rich_rpt_typical-subtyp"/>
</dbReference>
<evidence type="ECO:0000259" key="13">
    <source>
        <dbReference type="PROSITE" id="PS50021"/>
    </source>
</evidence>
<comment type="function">
    <text evidence="9">Accessory protein that regulates signaling by multiple TLRs, acting as a broad-spanning regulator of the innate immune response. In macrophages, binds LPS and promotes proper docking of LPS in lipid raft membrane. May be required for lipid raft maintenance.</text>
</comment>
<dbReference type="PROSITE" id="PS50021">
    <property type="entry name" value="CH"/>
    <property type="match status" value="1"/>
</dbReference>
<keyword evidence="6" id="KW-0677">Repeat</keyword>
<evidence type="ECO:0000256" key="4">
    <source>
        <dbReference type="ARBA" id="ARBA00022614"/>
    </source>
</evidence>
<evidence type="ECO:0000256" key="6">
    <source>
        <dbReference type="ARBA" id="ARBA00022737"/>
    </source>
</evidence>
<feature type="compositionally biased region" description="Basic and acidic residues" evidence="11">
    <location>
        <begin position="331"/>
        <end position="346"/>
    </location>
</feature>
<dbReference type="GO" id="GO:0005886">
    <property type="term" value="C:plasma membrane"/>
    <property type="evidence" value="ECO:0007669"/>
    <property type="project" value="UniProtKB-SubCell"/>
</dbReference>
<organism evidence="14 15">
    <name type="scientific">Tursiops truncatus</name>
    <name type="common">Atlantic bottle-nosed dolphin</name>
    <name type="synonym">Delphinus truncatus</name>
    <dbReference type="NCBI Taxonomy" id="9739"/>
    <lineage>
        <taxon>Eukaryota</taxon>
        <taxon>Metazoa</taxon>
        <taxon>Chordata</taxon>
        <taxon>Craniata</taxon>
        <taxon>Vertebrata</taxon>
        <taxon>Euteleostomi</taxon>
        <taxon>Mammalia</taxon>
        <taxon>Eutheria</taxon>
        <taxon>Laurasiatheria</taxon>
        <taxon>Artiodactyla</taxon>
        <taxon>Whippomorpha</taxon>
        <taxon>Cetacea</taxon>
        <taxon>Odontoceti</taxon>
        <taxon>Delphinidae</taxon>
        <taxon>Tursiops</taxon>
    </lineage>
</organism>
<keyword evidence="8 12" id="KW-0472">Membrane</keyword>
<dbReference type="Pfam" id="PF13855">
    <property type="entry name" value="LRR_8"/>
    <property type="match status" value="2"/>
</dbReference>
<feature type="compositionally biased region" description="Polar residues" evidence="11">
    <location>
        <begin position="477"/>
        <end position="488"/>
    </location>
</feature>
<evidence type="ECO:0000256" key="2">
    <source>
        <dbReference type="ARBA" id="ARBA00022475"/>
    </source>
</evidence>
<keyword evidence="3" id="KW-0597">Phosphoprotein</keyword>
<dbReference type="RefSeq" id="XP_033696147.1">
    <property type="nucleotide sequence ID" value="XM_033840256.1"/>
</dbReference>
<keyword evidence="7 12" id="KW-1133">Transmembrane helix</keyword>
<dbReference type="Gene3D" id="1.10.418.10">
    <property type="entry name" value="Calponin-like domain"/>
    <property type="match status" value="1"/>
</dbReference>
<dbReference type="PROSITE" id="PS51450">
    <property type="entry name" value="LRR"/>
    <property type="match status" value="2"/>
</dbReference>
<feature type="domain" description="Calponin-homology (CH)" evidence="13">
    <location>
        <begin position="512"/>
        <end position="625"/>
    </location>
</feature>
<dbReference type="SMART" id="SM00369">
    <property type="entry name" value="LRR_TYP"/>
    <property type="match status" value="6"/>
</dbReference>
<evidence type="ECO:0000256" key="1">
    <source>
        <dbReference type="ARBA" id="ARBA00004162"/>
    </source>
</evidence>
<dbReference type="InterPro" id="IPR036872">
    <property type="entry name" value="CH_dom_sf"/>
</dbReference>
<dbReference type="CDD" id="cd21273">
    <property type="entry name" value="CH_LRCH4"/>
    <property type="match status" value="1"/>
</dbReference>
<evidence type="ECO:0000313" key="15">
    <source>
        <dbReference type="RefSeq" id="XP_033696147.1"/>
    </source>
</evidence>
<dbReference type="Gene3D" id="3.80.10.10">
    <property type="entry name" value="Ribonuclease Inhibitor"/>
    <property type="match status" value="2"/>
</dbReference>
<accession>A0A6J3Q1I1</accession>
<dbReference type="FunFam" id="3.80.10.10:FF:000067">
    <property type="entry name" value="Leucine-rich repeat and calponin homology domain-containing protein 4 isoform 1"/>
    <property type="match status" value="1"/>
</dbReference>
<feature type="transmembrane region" description="Helical" evidence="12">
    <location>
        <begin position="636"/>
        <end position="656"/>
    </location>
</feature>
<dbReference type="InterPro" id="IPR001611">
    <property type="entry name" value="Leu-rich_rpt"/>
</dbReference>
<evidence type="ECO:0000256" key="7">
    <source>
        <dbReference type="ARBA" id="ARBA00022989"/>
    </source>
</evidence>
<evidence type="ECO:0000256" key="12">
    <source>
        <dbReference type="SAM" id="Phobius"/>
    </source>
</evidence>
<dbReference type="FunFam" id="1.10.418.10:FF:000056">
    <property type="entry name" value="leucine-rich repeat and calponin homology domain-containing protein 4 isoform X2"/>
    <property type="match status" value="1"/>
</dbReference>
<dbReference type="AlphaFoldDB" id="A0A6J3Q1I1"/>
<dbReference type="Proteomes" id="UP000245320">
    <property type="component" value="Chromosome 15"/>
</dbReference>
<feature type="compositionally biased region" description="Basic and acidic residues" evidence="11">
    <location>
        <begin position="358"/>
        <end position="377"/>
    </location>
</feature>
<feature type="compositionally biased region" description="Acidic residues" evidence="11">
    <location>
        <begin position="347"/>
        <end position="356"/>
    </location>
</feature>
<dbReference type="CTD" id="4034"/>
<dbReference type="SUPFAM" id="SSF52058">
    <property type="entry name" value="L domain-like"/>
    <property type="match status" value="1"/>
</dbReference>
<evidence type="ECO:0000256" key="10">
    <source>
        <dbReference type="ARBA" id="ARBA00070287"/>
    </source>
</evidence>
<proteinExistence type="predicted"/>
<feature type="region of interest" description="Disordered" evidence="11">
    <location>
        <begin position="269"/>
        <end position="293"/>
    </location>
</feature>
<dbReference type="SMART" id="SM00033">
    <property type="entry name" value="CH"/>
    <property type="match status" value="1"/>
</dbReference>
<dbReference type="SUPFAM" id="SSF47576">
    <property type="entry name" value="Calponin-homology domain, CH-domain"/>
    <property type="match status" value="1"/>
</dbReference>
<dbReference type="PRINTS" id="PR00019">
    <property type="entry name" value="LEURICHRPT"/>
</dbReference>
<keyword evidence="14" id="KW-1185">Reference proteome</keyword>
<comment type="subcellular location">
    <subcellularLocation>
        <location evidence="1">Cell membrane</location>
        <topology evidence="1">Single-pass membrane protein</topology>
    </subcellularLocation>
</comment>
<evidence type="ECO:0000256" key="5">
    <source>
        <dbReference type="ARBA" id="ARBA00022692"/>
    </source>
</evidence>
<dbReference type="GO" id="GO:0005737">
    <property type="term" value="C:cytoplasm"/>
    <property type="evidence" value="ECO:0007669"/>
    <property type="project" value="TreeGrafter"/>
</dbReference>
<keyword evidence="5 12" id="KW-0812">Transmembrane</keyword>
<gene>
    <name evidence="15" type="primary">LRCH4</name>
</gene>
<dbReference type="FunFam" id="3.80.10.10:FF:000081">
    <property type="entry name" value="leucine-rich repeat and calponin homology domain-containing protein 4 isoform X2"/>
    <property type="match status" value="1"/>
</dbReference>
<dbReference type="InterPro" id="IPR001715">
    <property type="entry name" value="CH_dom"/>
</dbReference>
<dbReference type="InterPro" id="IPR050216">
    <property type="entry name" value="LRR_domain-containing"/>
</dbReference>
<feature type="compositionally biased region" description="Low complexity" evidence="11">
    <location>
        <begin position="489"/>
        <end position="502"/>
    </location>
</feature>
<dbReference type="SMART" id="SM00364">
    <property type="entry name" value="LRR_BAC"/>
    <property type="match status" value="4"/>
</dbReference>